<evidence type="ECO:0000256" key="9">
    <source>
        <dbReference type="ARBA" id="ARBA00024807"/>
    </source>
</evidence>
<keyword evidence="4 10" id="KW-0809">Transit peptide</keyword>
<evidence type="ECO:0000256" key="1">
    <source>
        <dbReference type="ARBA" id="ARBA00007472"/>
    </source>
</evidence>
<gene>
    <name evidence="13" type="ORF">N7G274_003198</name>
</gene>
<keyword evidence="3 10" id="KW-0999">Mitochondrion inner membrane</keyword>
<keyword evidence="5 10" id="KW-1133">Transmembrane helix</keyword>
<keyword evidence="2 10" id="KW-0812">Transmembrane</keyword>
<dbReference type="PANTHER" id="PTHR31961:SF3">
    <property type="entry name" value="SENSITIVE TO HIGH EXPRESSION PROTEIN 9, MITOCHONDRIAL"/>
    <property type="match status" value="1"/>
</dbReference>
<comment type="function">
    <text evidence="9">Required for the maintenance of the structure of the mitochondrial inner membrane. Involved in mitochondrial morphology. Causes growth arrest when highly overexpressed.</text>
</comment>
<dbReference type="Proteomes" id="UP001590950">
    <property type="component" value="Unassembled WGS sequence"/>
</dbReference>
<protein>
    <recommendedName>
        <fullName evidence="10">Sensitive to high expression protein 9, mitochondrial</fullName>
    </recommendedName>
</protein>
<evidence type="ECO:0000256" key="11">
    <source>
        <dbReference type="SAM" id="Coils"/>
    </source>
</evidence>
<keyword evidence="6 11" id="KW-0175">Coiled coil</keyword>
<evidence type="ECO:0000256" key="2">
    <source>
        <dbReference type="ARBA" id="ARBA00022692"/>
    </source>
</evidence>
<evidence type="ECO:0000313" key="14">
    <source>
        <dbReference type="Proteomes" id="UP001590950"/>
    </source>
</evidence>
<evidence type="ECO:0000256" key="6">
    <source>
        <dbReference type="ARBA" id="ARBA00023054"/>
    </source>
</evidence>
<keyword evidence="7 10" id="KW-0496">Mitochondrion</keyword>
<evidence type="ECO:0000256" key="8">
    <source>
        <dbReference type="ARBA" id="ARBA00023136"/>
    </source>
</evidence>
<evidence type="ECO:0000313" key="13">
    <source>
        <dbReference type="EMBL" id="KAL2044493.1"/>
    </source>
</evidence>
<feature type="transmembrane region" description="Helical" evidence="10">
    <location>
        <begin position="403"/>
        <end position="425"/>
    </location>
</feature>
<proteinExistence type="inferred from homology"/>
<comment type="caution">
    <text evidence="13">The sequence shown here is derived from an EMBL/GenBank/DDBJ whole genome shotgun (WGS) entry which is preliminary data.</text>
</comment>
<feature type="coiled-coil region" evidence="11">
    <location>
        <begin position="145"/>
        <end position="172"/>
    </location>
</feature>
<keyword evidence="14" id="KW-1185">Reference proteome</keyword>
<comment type="subcellular location">
    <subcellularLocation>
        <location evidence="10">Mitochondrion inner membrane</location>
        <topology evidence="10">Multi-pass membrane protein</topology>
    </subcellularLocation>
</comment>
<evidence type="ECO:0000256" key="3">
    <source>
        <dbReference type="ARBA" id="ARBA00022792"/>
    </source>
</evidence>
<dbReference type="PANTHER" id="PTHR31961">
    <property type="entry name" value="SENSITIVE TO HIGH EXPRESSION PROTEIN 9, MITOCHONDRIAL"/>
    <property type="match status" value="1"/>
</dbReference>
<feature type="transmembrane region" description="Helical" evidence="10">
    <location>
        <begin position="264"/>
        <end position="284"/>
    </location>
</feature>
<name>A0ABR4AHC9_9LECA</name>
<evidence type="ECO:0000256" key="10">
    <source>
        <dbReference type="RuleBase" id="RU364128"/>
    </source>
</evidence>
<dbReference type="InterPro" id="IPR008839">
    <property type="entry name" value="MDM33_fungi"/>
</dbReference>
<evidence type="ECO:0000256" key="5">
    <source>
        <dbReference type="ARBA" id="ARBA00022989"/>
    </source>
</evidence>
<feature type="region of interest" description="Disordered" evidence="12">
    <location>
        <begin position="87"/>
        <end position="116"/>
    </location>
</feature>
<keyword evidence="8 10" id="KW-0472">Membrane</keyword>
<feature type="compositionally biased region" description="Basic and acidic residues" evidence="12">
    <location>
        <begin position="99"/>
        <end position="111"/>
    </location>
</feature>
<accession>A0ABR4AHC9</accession>
<comment type="similarity">
    <text evidence="1 10">Belongs to the SHE9 family.</text>
</comment>
<organism evidence="13 14">
    <name type="scientific">Stereocaulon virgatum</name>
    <dbReference type="NCBI Taxonomy" id="373712"/>
    <lineage>
        <taxon>Eukaryota</taxon>
        <taxon>Fungi</taxon>
        <taxon>Dikarya</taxon>
        <taxon>Ascomycota</taxon>
        <taxon>Pezizomycotina</taxon>
        <taxon>Lecanoromycetes</taxon>
        <taxon>OSLEUM clade</taxon>
        <taxon>Lecanoromycetidae</taxon>
        <taxon>Lecanorales</taxon>
        <taxon>Lecanorineae</taxon>
        <taxon>Stereocaulaceae</taxon>
        <taxon>Stereocaulon</taxon>
    </lineage>
</organism>
<comment type="subunit">
    <text evidence="10">Homooligomer.</text>
</comment>
<reference evidence="13 14" key="1">
    <citation type="submission" date="2024-09" db="EMBL/GenBank/DDBJ databases">
        <title>Rethinking Asexuality: The Enigmatic Case of Functional Sexual Genes in Lepraria (Stereocaulaceae).</title>
        <authorList>
            <person name="Doellman M."/>
            <person name="Sun Y."/>
            <person name="Barcenas-Pena A."/>
            <person name="Lumbsch H.T."/>
            <person name="Grewe F."/>
        </authorList>
    </citation>
    <scope>NUCLEOTIDE SEQUENCE [LARGE SCALE GENOMIC DNA]</scope>
    <source>
        <strain evidence="13 14">Mercado 3170</strain>
    </source>
</reference>
<sequence>MKSMVGQAANSPRIALSKVFSSRSSSFRTTHKAKLSAELWSCERCFHSNRRTSDLKKTLVHPPTSRLQTFQQTRLIEAVFFTSQKRAQSSCTDNGPGRPRKDLPSEEEGRRSQTSKRLSHLMDTLQSNIFIAGQRLNDLTGYSGIEALKKDIEQQEQLVQTTRKSLQSAREAYSKAISQRSGSQREVNELLQRKHAWTPNDLERFTELYRSDHTNEQLETAAQANLTAIEKQVEEAGQRLSASILARYHEEQIWSDKIRRMSTWGTWGLMGVNILLFLVFQIGVEPWRRKRLVKGFEDKVMEALEREGSVVGNMPVEMNIDRGTQIVSVEEKQEPELAAEEPIREGFLLVDEVALPDTAGREVHSGINLDLPAGKPLSKFEWMREGLRDMFSERQITMRRVDLTTAMLEGIAAGVAFVGVLVLLLRPK</sequence>
<dbReference type="EMBL" id="JBEFKJ010000009">
    <property type="protein sequence ID" value="KAL2044493.1"/>
    <property type="molecule type" value="Genomic_DNA"/>
</dbReference>
<dbReference type="Pfam" id="PF05546">
    <property type="entry name" value="She9_MDM33"/>
    <property type="match status" value="1"/>
</dbReference>
<evidence type="ECO:0000256" key="12">
    <source>
        <dbReference type="SAM" id="MobiDB-lite"/>
    </source>
</evidence>
<evidence type="ECO:0000256" key="4">
    <source>
        <dbReference type="ARBA" id="ARBA00022946"/>
    </source>
</evidence>
<evidence type="ECO:0000256" key="7">
    <source>
        <dbReference type="ARBA" id="ARBA00023128"/>
    </source>
</evidence>